<protein>
    <submittedName>
        <fullName evidence="1">Uncharacterized protein</fullName>
    </submittedName>
</protein>
<gene>
    <name evidence="1" type="ORF">CDAR_476061</name>
</gene>
<dbReference type="EMBL" id="BPLQ01002493">
    <property type="protein sequence ID" value="GIX93440.1"/>
    <property type="molecule type" value="Genomic_DNA"/>
</dbReference>
<dbReference type="Proteomes" id="UP001054837">
    <property type="component" value="Unassembled WGS sequence"/>
</dbReference>
<evidence type="ECO:0000313" key="1">
    <source>
        <dbReference type="EMBL" id="GIX93440.1"/>
    </source>
</evidence>
<comment type="caution">
    <text evidence="1">The sequence shown here is derived from an EMBL/GenBank/DDBJ whole genome shotgun (WGS) entry which is preliminary data.</text>
</comment>
<reference evidence="1 2" key="1">
    <citation type="submission" date="2021-06" db="EMBL/GenBank/DDBJ databases">
        <title>Caerostris darwini draft genome.</title>
        <authorList>
            <person name="Kono N."/>
            <person name="Arakawa K."/>
        </authorList>
    </citation>
    <scope>NUCLEOTIDE SEQUENCE [LARGE SCALE GENOMIC DNA]</scope>
</reference>
<accession>A0AAV4PBT1</accession>
<organism evidence="1 2">
    <name type="scientific">Caerostris darwini</name>
    <dbReference type="NCBI Taxonomy" id="1538125"/>
    <lineage>
        <taxon>Eukaryota</taxon>
        <taxon>Metazoa</taxon>
        <taxon>Ecdysozoa</taxon>
        <taxon>Arthropoda</taxon>
        <taxon>Chelicerata</taxon>
        <taxon>Arachnida</taxon>
        <taxon>Araneae</taxon>
        <taxon>Araneomorphae</taxon>
        <taxon>Entelegynae</taxon>
        <taxon>Araneoidea</taxon>
        <taxon>Araneidae</taxon>
        <taxon>Caerostris</taxon>
    </lineage>
</organism>
<dbReference type="AlphaFoldDB" id="A0AAV4PBT1"/>
<proteinExistence type="predicted"/>
<keyword evidence="2" id="KW-1185">Reference proteome</keyword>
<evidence type="ECO:0000313" key="2">
    <source>
        <dbReference type="Proteomes" id="UP001054837"/>
    </source>
</evidence>
<name>A0AAV4PBT1_9ARAC</name>
<sequence length="86" mass="9757">MVKKKSNKDHLKNPGPRIAHSLECLLAEDNLHFPLHPFNFVGYTPPTFTSAKRSLNVHSPAYYKRDLIRSSVSQNWVNVGMVPEAL</sequence>